<sequence>MRKEDRMAHYSKKERWREVCLVVALLASIAVGIVAGFVWEKITQKEDEPMKDRTGWVFATMIIAIIAVQRMVDQVMGINVSTSYVIPIIPEFAIDTSQYVRALYVPIEMGMALLAICVVEFQMQRLPKGSIFVFACWITSMVAVMNALGVLGWHPLGIFTVIGVISLVTGLREYGEAFAAAWVGLERGIIVGCLLGGSFRYGFTFGCFAVIAAWIVQDRCLWIGTLLGALVKKAKNIGASAEH</sequence>
<dbReference type="AlphaFoldDB" id="A0A0G1WHR3"/>
<name>A0A0G1WHR3_9BACT</name>
<comment type="caution">
    <text evidence="2">The sequence shown here is derived from an EMBL/GenBank/DDBJ whole genome shotgun (WGS) entry which is preliminary data.</text>
</comment>
<proteinExistence type="predicted"/>
<evidence type="ECO:0000313" key="2">
    <source>
        <dbReference type="EMBL" id="KKU89868.1"/>
    </source>
</evidence>
<organism evidence="2 3">
    <name type="scientific">Candidatus Wolfebacteria bacterium GW2011_GWA2_47_9b</name>
    <dbReference type="NCBI Taxonomy" id="1619005"/>
    <lineage>
        <taxon>Bacteria</taxon>
        <taxon>Candidatus Wolfeibacteriota</taxon>
    </lineage>
</organism>
<keyword evidence="1" id="KW-0812">Transmembrane</keyword>
<reference evidence="2 3" key="1">
    <citation type="journal article" date="2015" name="Nature">
        <title>rRNA introns, odd ribosomes, and small enigmatic genomes across a large radiation of phyla.</title>
        <authorList>
            <person name="Brown C.T."/>
            <person name="Hug L.A."/>
            <person name="Thomas B.C."/>
            <person name="Sharon I."/>
            <person name="Castelle C.J."/>
            <person name="Singh A."/>
            <person name="Wilkins M.J."/>
            <person name="Williams K.H."/>
            <person name="Banfield J.F."/>
        </authorList>
    </citation>
    <scope>NUCLEOTIDE SEQUENCE [LARGE SCALE GENOMIC DNA]</scope>
</reference>
<feature type="transmembrane region" description="Helical" evidence="1">
    <location>
        <begin position="20"/>
        <end position="39"/>
    </location>
</feature>
<evidence type="ECO:0000256" key="1">
    <source>
        <dbReference type="SAM" id="Phobius"/>
    </source>
</evidence>
<keyword evidence="1" id="KW-0472">Membrane</keyword>
<evidence type="ECO:0000313" key="3">
    <source>
        <dbReference type="Proteomes" id="UP000033882"/>
    </source>
</evidence>
<keyword evidence="1" id="KW-1133">Transmembrane helix</keyword>
<feature type="transmembrane region" description="Helical" evidence="1">
    <location>
        <begin position="54"/>
        <end position="72"/>
    </location>
</feature>
<dbReference type="Proteomes" id="UP000033882">
    <property type="component" value="Unassembled WGS sequence"/>
</dbReference>
<feature type="transmembrane region" description="Helical" evidence="1">
    <location>
        <begin position="131"/>
        <end position="150"/>
    </location>
</feature>
<protein>
    <submittedName>
        <fullName evidence="2">Uncharacterized protein</fullName>
    </submittedName>
</protein>
<dbReference type="EMBL" id="LCPB01000008">
    <property type="protein sequence ID" value="KKU89868.1"/>
    <property type="molecule type" value="Genomic_DNA"/>
</dbReference>
<gene>
    <name evidence="2" type="ORF">UY19_C0008G0022</name>
</gene>
<accession>A0A0G1WHR3</accession>
<feature type="transmembrane region" description="Helical" evidence="1">
    <location>
        <begin position="187"/>
        <end position="216"/>
    </location>
</feature>